<gene>
    <name evidence="6" type="ORF">PC9H_010888</name>
</gene>
<sequence length="815" mass="91298">MSTNTKYRTPRPNPPPHSKPGAKDDAASSSSSSSDADDLDTCISVLGLSSTIPTVHPLTVEGTFPSLVSTQHLVEAAAKKGSVGLITGPATAFHRGMLSVYTCLKSSPQYVLDDVRFMISKFLVSLCMDGLEQHIGRPRPKSSRTEDCQDYIDKMVYYVKSAMQSLKVFLRDLNEIVAERNVASKAPVAPFLFRKVAKPSKISLATSTSATLVSSTPARGKDASSVTGLPILACMENKDIAHRKTSSSQFLRNLLRRFRKSKVILPVTSSSVTLVTLPPISGTSAIKDALLPGKPKQLPEIPYECRNSAIYFPTGMDFSNIDMQRLMPTYDDSSIHLTVDGALKSASLTSLIRILTSPEAGRFPDFTHTFFVCFGFFTSPQEFLDGLIERFHVGKKWQRASLSSDESKLMEAQAQAVRVSVVRTLTTWLWEYWRPETDKVLLQQIMDFASQEVAEVVPDLFLVWGLAQAVWNIDSKKHYRGIKLESPLEVPIERTLPAPTCFCIWDGSENTPPICKVFETANGREEFVRQITVKASQMFADINPSDAIRYWEAGKRGFDRVRRKIDEFKTFERGVIAAVVTSILESEKTVERTIMLEHWLDVASRCITWRNYCVANCISSAIQSTSVFRLKTTIALASEESKRKFTELAALFVRDGNFASYRAAVAAEKKPAVPPIFHFEHDISAIEGISETAVDGDGQKAVLIKFNQVRTIMKVLASMQECRIDYCLRTDDNFQDWLKRHIDKLQLTPQSEQDLMNEHYALSKLRETSCPQLQQKGVDVWSHPITFYWADYPGPFRTERTAPSVRSSRSTTHKR</sequence>
<feature type="region of interest" description="Disordered" evidence="3">
    <location>
        <begin position="1"/>
        <end position="36"/>
    </location>
</feature>
<dbReference type="SUPFAM" id="SSF48366">
    <property type="entry name" value="Ras GEF"/>
    <property type="match status" value="1"/>
</dbReference>
<keyword evidence="7" id="KW-1185">Reference proteome</keyword>
<evidence type="ECO:0008006" key="8">
    <source>
        <dbReference type="Google" id="ProtNLM"/>
    </source>
</evidence>
<dbReference type="Pfam" id="PF00617">
    <property type="entry name" value="RasGEF"/>
    <property type="match status" value="1"/>
</dbReference>
<organism evidence="6 7">
    <name type="scientific">Pleurotus ostreatus</name>
    <name type="common">Oyster mushroom</name>
    <name type="synonym">White-rot fungus</name>
    <dbReference type="NCBI Taxonomy" id="5322"/>
    <lineage>
        <taxon>Eukaryota</taxon>
        <taxon>Fungi</taxon>
        <taxon>Dikarya</taxon>
        <taxon>Basidiomycota</taxon>
        <taxon>Agaricomycotina</taxon>
        <taxon>Agaricomycetes</taxon>
        <taxon>Agaricomycetidae</taxon>
        <taxon>Agaricales</taxon>
        <taxon>Pleurotineae</taxon>
        <taxon>Pleurotaceae</taxon>
        <taxon>Pleurotus</taxon>
    </lineage>
</organism>
<evidence type="ECO:0000259" key="5">
    <source>
        <dbReference type="PROSITE" id="PS50212"/>
    </source>
</evidence>
<proteinExistence type="predicted"/>
<dbReference type="GO" id="GO:0005085">
    <property type="term" value="F:guanyl-nucleotide exchange factor activity"/>
    <property type="evidence" value="ECO:0007669"/>
    <property type="project" value="UniProtKB-KW"/>
</dbReference>
<evidence type="ECO:0000256" key="2">
    <source>
        <dbReference type="PROSITE-ProRule" id="PRU00168"/>
    </source>
</evidence>
<dbReference type="Gene3D" id="1.10.840.10">
    <property type="entry name" value="Ras guanine-nucleotide exchange factors catalytic domain"/>
    <property type="match status" value="1"/>
</dbReference>
<dbReference type="SMART" id="SM00147">
    <property type="entry name" value="RasGEF"/>
    <property type="match status" value="1"/>
</dbReference>
<evidence type="ECO:0000313" key="6">
    <source>
        <dbReference type="EMBL" id="KAF7422731.1"/>
    </source>
</evidence>
<evidence type="ECO:0000256" key="1">
    <source>
        <dbReference type="ARBA" id="ARBA00022658"/>
    </source>
</evidence>
<name>A0A8H6ZNB2_PLEOS</name>
<dbReference type="PANTHER" id="PTHR23113:SF99">
    <property type="entry name" value="RASGEF DOMAIN-CONTAINING PROTEIN"/>
    <property type="match status" value="1"/>
</dbReference>
<evidence type="ECO:0000256" key="3">
    <source>
        <dbReference type="SAM" id="MobiDB-lite"/>
    </source>
</evidence>
<feature type="domain" description="N-terminal Ras-GEF" evidence="5">
    <location>
        <begin position="339"/>
        <end position="478"/>
    </location>
</feature>
<dbReference type="InterPro" id="IPR001895">
    <property type="entry name" value="RASGEF_cat_dom"/>
</dbReference>
<dbReference type="Gene3D" id="1.20.870.10">
    <property type="entry name" value="Son of sevenless (SoS) protein Chain: S domain 1"/>
    <property type="match status" value="1"/>
</dbReference>
<dbReference type="EMBL" id="JACETU010000008">
    <property type="protein sequence ID" value="KAF7422731.1"/>
    <property type="molecule type" value="Genomic_DNA"/>
</dbReference>
<dbReference type="Pfam" id="PF00618">
    <property type="entry name" value="RasGEF_N"/>
    <property type="match status" value="1"/>
</dbReference>
<dbReference type="InterPro" id="IPR036964">
    <property type="entry name" value="RASGEF_cat_dom_sf"/>
</dbReference>
<dbReference type="PROSITE" id="PS50009">
    <property type="entry name" value="RASGEF_CAT"/>
    <property type="match status" value="1"/>
</dbReference>
<dbReference type="RefSeq" id="XP_036627763.1">
    <property type="nucleotide sequence ID" value="XM_036780380.1"/>
</dbReference>
<dbReference type="OrthoDB" id="546434at2759"/>
<dbReference type="InterPro" id="IPR000651">
    <property type="entry name" value="Ras-like_Gua-exchang_fac_N"/>
</dbReference>
<evidence type="ECO:0000313" key="7">
    <source>
        <dbReference type="Proteomes" id="UP000623687"/>
    </source>
</evidence>
<feature type="domain" description="Ras-GEF" evidence="4">
    <location>
        <begin position="523"/>
        <end position="756"/>
    </location>
</feature>
<dbReference type="PANTHER" id="PTHR23113">
    <property type="entry name" value="GUANINE NUCLEOTIDE EXCHANGE FACTOR"/>
    <property type="match status" value="1"/>
</dbReference>
<dbReference type="Proteomes" id="UP000623687">
    <property type="component" value="Unassembled WGS sequence"/>
</dbReference>
<dbReference type="AlphaFoldDB" id="A0A8H6ZNB2"/>
<dbReference type="InterPro" id="IPR023578">
    <property type="entry name" value="Ras_GEF_dom_sf"/>
</dbReference>
<dbReference type="GO" id="GO:0007264">
    <property type="term" value="P:small GTPase-mediated signal transduction"/>
    <property type="evidence" value="ECO:0007669"/>
    <property type="project" value="InterPro"/>
</dbReference>
<evidence type="ECO:0000259" key="4">
    <source>
        <dbReference type="PROSITE" id="PS50009"/>
    </source>
</evidence>
<protein>
    <recommendedName>
        <fullName evidence="8">Ras GEF</fullName>
    </recommendedName>
</protein>
<dbReference type="InterPro" id="IPR008937">
    <property type="entry name" value="Ras-like_GEF"/>
</dbReference>
<comment type="caution">
    <text evidence="6">The sequence shown here is derived from an EMBL/GenBank/DDBJ whole genome shotgun (WGS) entry which is preliminary data.</text>
</comment>
<accession>A0A8H6ZNB2</accession>
<reference evidence="6" key="1">
    <citation type="submission" date="2019-07" db="EMBL/GenBank/DDBJ databases">
        <authorList>
            <person name="Palmer J.M."/>
        </authorList>
    </citation>
    <scope>NUCLEOTIDE SEQUENCE</scope>
    <source>
        <strain evidence="6">PC9</strain>
    </source>
</reference>
<dbReference type="GeneID" id="59380706"/>
<dbReference type="CDD" id="cd06224">
    <property type="entry name" value="REM"/>
    <property type="match status" value="1"/>
</dbReference>
<dbReference type="PROSITE" id="PS50212">
    <property type="entry name" value="RASGEF_NTER"/>
    <property type="match status" value="1"/>
</dbReference>
<dbReference type="VEuPathDB" id="FungiDB:PC9H_010888"/>
<keyword evidence="1 2" id="KW-0344">Guanine-nucleotide releasing factor</keyword>